<proteinExistence type="predicted"/>
<keyword evidence="1" id="KW-0732">Signal</keyword>
<reference evidence="3 5" key="1">
    <citation type="submission" date="2016-10" db="EMBL/GenBank/DDBJ databases">
        <authorList>
            <person name="Cai Z."/>
        </authorList>
    </citation>
    <scope>NUCLEOTIDE SEQUENCE [LARGE SCALE GENOMIC DNA]</scope>
    <source>
        <strain evidence="3 5">DSM 25227</strain>
    </source>
</reference>
<gene>
    <name evidence="2" type="ORF">BCF38_1065</name>
    <name evidence="3" type="ORF">SAMN05421539_1065</name>
</gene>
<dbReference type="EMBL" id="UETC01000006">
    <property type="protein sequence ID" value="SSA47458.1"/>
    <property type="molecule type" value="Genomic_DNA"/>
</dbReference>
<feature type="signal peptide" evidence="1">
    <location>
        <begin position="1"/>
        <end position="21"/>
    </location>
</feature>
<reference evidence="2 4" key="2">
    <citation type="submission" date="2018-03" db="EMBL/GenBank/DDBJ databases">
        <title>Genomic Encyclopedia of Archaeal and Bacterial Type Strains, Phase II (KMG-II): from individual species to whole genera.</title>
        <authorList>
            <person name="Goeker M."/>
        </authorList>
    </citation>
    <scope>NUCLEOTIDE SEQUENCE [LARGE SCALE GENOMIC DNA]</scope>
    <source>
        <strain evidence="2 4">DSM 25227</strain>
    </source>
</reference>
<evidence type="ECO:0000313" key="3">
    <source>
        <dbReference type="EMBL" id="SSA47458.1"/>
    </source>
</evidence>
<evidence type="ECO:0000313" key="2">
    <source>
        <dbReference type="EMBL" id="PWJ17395.1"/>
    </source>
</evidence>
<evidence type="ECO:0000313" key="4">
    <source>
        <dbReference type="Proteomes" id="UP000245839"/>
    </source>
</evidence>
<evidence type="ECO:0000313" key="5">
    <source>
        <dbReference type="Proteomes" id="UP000251571"/>
    </source>
</evidence>
<name>A0A2Y9AVT6_9RHOB</name>
<organism evidence="3 5">
    <name type="scientific">Jannaschia seohaensis</name>
    <dbReference type="NCBI Taxonomy" id="475081"/>
    <lineage>
        <taxon>Bacteria</taxon>
        <taxon>Pseudomonadati</taxon>
        <taxon>Pseudomonadota</taxon>
        <taxon>Alphaproteobacteria</taxon>
        <taxon>Rhodobacterales</taxon>
        <taxon>Roseobacteraceae</taxon>
        <taxon>Jannaschia</taxon>
    </lineage>
</organism>
<dbReference type="Proteomes" id="UP000245839">
    <property type="component" value="Unassembled WGS sequence"/>
</dbReference>
<sequence length="234" mass="25321">MRARLLLATTLLLLGLSPALAGPWPRPQGETYVFVGHEGNGDGWTSLYFETGLPRDLTFGLDTGGHVAPLALGGPDDPVDGRVRVFLRAPVFSSPEARARRPGWMEPWLLAVEIGAGPDIEEDGAMPLRFAAGLTLGRPLETRLGAGWTTVDLRATLGGARPVRLNAAYVVGVKPTDRVTLELGLFAEREVDDLFTAFAPTMEYKLGEIGAARLGVTFKNTGERLLRLGWTRQF</sequence>
<evidence type="ECO:0000256" key="1">
    <source>
        <dbReference type="SAM" id="SignalP"/>
    </source>
</evidence>
<dbReference type="EMBL" id="QGDJ01000006">
    <property type="protein sequence ID" value="PWJ17395.1"/>
    <property type="molecule type" value="Genomic_DNA"/>
</dbReference>
<keyword evidence="4" id="KW-1185">Reference proteome</keyword>
<dbReference type="RefSeq" id="WP_109564835.1">
    <property type="nucleotide sequence ID" value="NZ_QGDJ01000006.1"/>
</dbReference>
<dbReference type="AlphaFoldDB" id="A0A2Y9AVT6"/>
<dbReference type="Proteomes" id="UP000251571">
    <property type="component" value="Unassembled WGS sequence"/>
</dbReference>
<dbReference type="OrthoDB" id="7857490at2"/>
<accession>A0A2Y9AVT6</accession>
<feature type="chain" id="PRO_5036058939" evidence="1">
    <location>
        <begin position="22"/>
        <end position="234"/>
    </location>
</feature>
<protein>
    <submittedName>
        <fullName evidence="3">Uncharacterized protein</fullName>
    </submittedName>
</protein>